<keyword evidence="15" id="KW-0560">Oxidoreductase</keyword>
<keyword evidence="14" id="KW-0274">FAD</keyword>
<evidence type="ECO:0000256" key="7">
    <source>
        <dbReference type="ARBA" id="ARBA00011233"/>
    </source>
</evidence>
<dbReference type="InterPro" id="IPR001287">
    <property type="entry name" value="NO2-reductase_Cu"/>
</dbReference>
<evidence type="ECO:0000256" key="21">
    <source>
        <dbReference type="SAM" id="Phobius"/>
    </source>
</evidence>
<dbReference type="GO" id="GO:0050421">
    <property type="term" value="F:nitrite reductase (NO-forming) activity"/>
    <property type="evidence" value="ECO:0007669"/>
    <property type="project" value="UniProtKB-EC"/>
</dbReference>
<dbReference type="InterPro" id="IPR011706">
    <property type="entry name" value="Cu-oxidase_C"/>
</dbReference>
<keyword evidence="21" id="KW-0812">Transmembrane</keyword>
<feature type="transmembrane region" description="Helical" evidence="21">
    <location>
        <begin position="9"/>
        <end position="29"/>
    </location>
</feature>
<dbReference type="InterPro" id="IPR045087">
    <property type="entry name" value="Cu-oxidase_fam"/>
</dbReference>
<dbReference type="PROSITE" id="PS00080">
    <property type="entry name" value="MULTICOPPER_OXIDASE2"/>
    <property type="match status" value="1"/>
</dbReference>
<dbReference type="InterPro" id="IPR011707">
    <property type="entry name" value="Cu-oxidase-like_N"/>
</dbReference>
<evidence type="ECO:0000256" key="2">
    <source>
        <dbReference type="ARBA" id="ARBA00001973"/>
    </source>
</evidence>
<accession>A0A7L5AK96</accession>
<protein>
    <recommendedName>
        <fullName evidence="9">Copper-containing nitrite reductase</fullName>
        <ecNumber evidence="8">1.7.2.1</ecNumber>
    </recommendedName>
    <alternativeName>
        <fullName evidence="18">Cu-NIR</fullName>
    </alternativeName>
</protein>
<dbReference type="PANTHER" id="PTHR11709:SF2">
    <property type="entry name" value="MULTICOPPER OXIDASE LPR1"/>
    <property type="match status" value="1"/>
</dbReference>
<evidence type="ECO:0000256" key="10">
    <source>
        <dbReference type="ARBA" id="ARBA00022630"/>
    </source>
</evidence>
<dbReference type="KEGG" id="mant:BHD05_06405"/>
<organism evidence="25 26">
    <name type="scientific">Marisediminicola antarctica</name>
    <dbReference type="NCBI Taxonomy" id="674079"/>
    <lineage>
        <taxon>Bacteria</taxon>
        <taxon>Bacillati</taxon>
        <taxon>Actinomycetota</taxon>
        <taxon>Actinomycetes</taxon>
        <taxon>Micrococcales</taxon>
        <taxon>Microbacteriaceae</taxon>
        <taxon>Marisediminicola</taxon>
    </lineage>
</organism>
<keyword evidence="17" id="KW-0534">Nitrate assimilation</keyword>
<comment type="cofactor">
    <cofactor evidence="3">
        <name>FAD</name>
        <dbReference type="ChEBI" id="CHEBI:57692"/>
    </cofactor>
</comment>
<dbReference type="InterPro" id="IPR002355">
    <property type="entry name" value="Cu_oxidase_Cu_BS"/>
</dbReference>
<comment type="cofactor">
    <cofactor evidence="2 20">
        <name>Cu(2+)</name>
        <dbReference type="ChEBI" id="CHEBI:29036"/>
    </cofactor>
</comment>
<comment type="pathway">
    <text evidence="5">Nitrogen metabolism; nitrate reduction (denitrification); dinitrogen from nitrate: step 2/4.</text>
</comment>
<evidence type="ECO:0000313" key="26">
    <source>
        <dbReference type="Proteomes" id="UP000464507"/>
    </source>
</evidence>
<keyword evidence="26" id="KW-1185">Reference proteome</keyword>
<comment type="subcellular location">
    <subcellularLocation>
        <location evidence="4">Periplasm</location>
    </subcellularLocation>
</comment>
<dbReference type="GO" id="GO:0019333">
    <property type="term" value="P:denitrification pathway"/>
    <property type="evidence" value="ECO:0007669"/>
    <property type="project" value="UniProtKB-UniPathway"/>
</dbReference>
<dbReference type="AlphaFoldDB" id="A0A7L5AK96"/>
<evidence type="ECO:0000256" key="17">
    <source>
        <dbReference type="ARBA" id="ARBA00023063"/>
    </source>
</evidence>
<keyword evidence="16 20" id="KW-0186">Copper</keyword>
<keyword evidence="10" id="KW-0285">Flavoprotein</keyword>
<dbReference type="PRINTS" id="PR00695">
    <property type="entry name" value="CUNO2RDTASE"/>
</dbReference>
<evidence type="ECO:0000256" key="15">
    <source>
        <dbReference type="ARBA" id="ARBA00023002"/>
    </source>
</evidence>
<sequence>MPPVSRRTILIVGGVGGLTALVGGAGLLWGSTGSQLPGGTGTLSGADDLLQPEMVRSDAGLLRVRLSSAEAAVRIGGREATVLTYNGSLPGPTLVLRPGDRLEVELENGLDAITNLHVHGLHVTPRGNGDNVLLAIDPGDTVDYAYDLPADHAPGVYWYHPHHHGNTADQVAAGLYGAIIVEDPEPIAVTRERVLVISDLSLDGAGRVAPASTRDRMMGREGELVLVNGQLAPTLSARPGERERWRVVNACTSRYLSLRLDGQGLQLLGMDSGRDAEPESVEEVRLAPGNRADLLVDAASGSSTLRTNPVERGSMPGMMGGPTTTGADLAVFEVSGDAVDVPPPVPRQSAPRDLRDEAVTGRREITLAMGMGGMGASGMAFTIDGREFAADRVDTSVDLGAVEEWTLVNTSPMDHPFHLHVWPMQVVEYPGTSIDRPIWRDVVNLPARSRVRVRVPFEDFTGTTVYHCHILDHEDLGMMGIIEAR</sequence>
<dbReference type="OrthoDB" id="345021at2"/>
<evidence type="ECO:0000259" key="22">
    <source>
        <dbReference type="Pfam" id="PF00394"/>
    </source>
</evidence>
<dbReference type="Gene3D" id="2.60.40.420">
    <property type="entry name" value="Cupredoxins - blue copper proteins"/>
    <property type="match status" value="3"/>
</dbReference>
<evidence type="ECO:0000256" key="16">
    <source>
        <dbReference type="ARBA" id="ARBA00023008"/>
    </source>
</evidence>
<evidence type="ECO:0000256" key="20">
    <source>
        <dbReference type="PIRSR" id="PIRSR601287-1"/>
    </source>
</evidence>
<dbReference type="Proteomes" id="UP000464507">
    <property type="component" value="Chromosome"/>
</dbReference>
<evidence type="ECO:0000313" key="25">
    <source>
        <dbReference type="EMBL" id="QHO71023.1"/>
    </source>
</evidence>
<evidence type="ECO:0000256" key="19">
    <source>
        <dbReference type="ARBA" id="ARBA00049340"/>
    </source>
</evidence>
<dbReference type="CDD" id="cd13900">
    <property type="entry name" value="CuRO_3_Tth-MCO_like"/>
    <property type="match status" value="1"/>
</dbReference>
<dbReference type="GO" id="GO:0042597">
    <property type="term" value="C:periplasmic space"/>
    <property type="evidence" value="ECO:0007669"/>
    <property type="project" value="UniProtKB-SubCell"/>
</dbReference>
<evidence type="ECO:0000256" key="1">
    <source>
        <dbReference type="ARBA" id="ARBA00001960"/>
    </source>
</evidence>
<dbReference type="CDD" id="cd13881">
    <property type="entry name" value="CuRO_2_McoC_like"/>
    <property type="match status" value="1"/>
</dbReference>
<keyword evidence="11 20" id="KW-0479">Metal-binding</keyword>
<evidence type="ECO:0000256" key="14">
    <source>
        <dbReference type="ARBA" id="ARBA00022827"/>
    </source>
</evidence>
<dbReference type="SUPFAM" id="SSF49503">
    <property type="entry name" value="Cupredoxins"/>
    <property type="match status" value="3"/>
</dbReference>
<dbReference type="PANTHER" id="PTHR11709">
    <property type="entry name" value="MULTI-COPPER OXIDASE"/>
    <property type="match status" value="1"/>
</dbReference>
<feature type="domain" description="Plastocyanin-like" evidence="24">
    <location>
        <begin position="74"/>
        <end position="185"/>
    </location>
</feature>
<evidence type="ECO:0000256" key="18">
    <source>
        <dbReference type="ARBA" id="ARBA00032356"/>
    </source>
</evidence>
<evidence type="ECO:0000256" key="6">
    <source>
        <dbReference type="ARBA" id="ARBA00010609"/>
    </source>
</evidence>
<evidence type="ECO:0000259" key="24">
    <source>
        <dbReference type="Pfam" id="PF07732"/>
    </source>
</evidence>
<evidence type="ECO:0000256" key="5">
    <source>
        <dbReference type="ARBA" id="ARBA00005127"/>
    </source>
</evidence>
<proteinExistence type="inferred from homology"/>
<evidence type="ECO:0000256" key="12">
    <source>
        <dbReference type="ARBA" id="ARBA00022737"/>
    </source>
</evidence>
<dbReference type="InterPro" id="IPR001117">
    <property type="entry name" value="Cu-oxidase_2nd"/>
</dbReference>
<evidence type="ECO:0000256" key="11">
    <source>
        <dbReference type="ARBA" id="ARBA00022723"/>
    </source>
</evidence>
<dbReference type="EC" id="1.7.2.1" evidence="8"/>
<keyword evidence="21" id="KW-1133">Transmembrane helix</keyword>
<keyword evidence="12" id="KW-0677">Repeat</keyword>
<evidence type="ECO:0000259" key="23">
    <source>
        <dbReference type="Pfam" id="PF07731"/>
    </source>
</evidence>
<evidence type="ECO:0000256" key="3">
    <source>
        <dbReference type="ARBA" id="ARBA00001974"/>
    </source>
</evidence>
<dbReference type="RefSeq" id="WP_161885694.1">
    <property type="nucleotide sequence ID" value="NZ_CP017146.1"/>
</dbReference>
<keyword evidence="21" id="KW-0472">Membrane</keyword>
<comment type="cofactor">
    <cofactor evidence="1 20">
        <name>Cu(+)</name>
        <dbReference type="ChEBI" id="CHEBI:49552"/>
    </cofactor>
</comment>
<dbReference type="Pfam" id="PF00394">
    <property type="entry name" value="Cu-oxidase"/>
    <property type="match status" value="1"/>
</dbReference>
<feature type="binding site" description="type 1 copper site" evidence="20">
    <location>
        <position position="122"/>
    </location>
    <ligand>
        <name>Cu cation</name>
        <dbReference type="ChEBI" id="CHEBI:23378"/>
        <label>1</label>
    </ligand>
</feature>
<keyword evidence="13" id="KW-0574">Periplasm</keyword>
<comment type="subunit">
    <text evidence="7">Homotrimer.</text>
</comment>
<dbReference type="GO" id="GO:0042128">
    <property type="term" value="P:nitrate assimilation"/>
    <property type="evidence" value="ECO:0007669"/>
    <property type="project" value="UniProtKB-KW"/>
</dbReference>
<dbReference type="GO" id="GO:0005507">
    <property type="term" value="F:copper ion binding"/>
    <property type="evidence" value="ECO:0007669"/>
    <property type="project" value="InterPro"/>
</dbReference>
<dbReference type="InterPro" id="IPR008972">
    <property type="entry name" value="Cupredoxin"/>
</dbReference>
<dbReference type="UniPathway" id="UPA00652">
    <property type="reaction ID" value="UER00707"/>
</dbReference>
<feature type="binding site" description="type 1 copper site" evidence="20">
    <location>
        <position position="160"/>
    </location>
    <ligand>
        <name>Cu cation</name>
        <dbReference type="ChEBI" id="CHEBI:23378"/>
        <label>1</label>
    </ligand>
</feature>
<evidence type="ECO:0000256" key="4">
    <source>
        <dbReference type="ARBA" id="ARBA00004418"/>
    </source>
</evidence>
<feature type="domain" description="Plastocyanin-like" evidence="23">
    <location>
        <begin position="376"/>
        <end position="481"/>
    </location>
</feature>
<dbReference type="Pfam" id="PF07731">
    <property type="entry name" value="Cu-oxidase_2"/>
    <property type="match status" value="1"/>
</dbReference>
<dbReference type="CDD" id="cd13853">
    <property type="entry name" value="CuRO_1_Tth-MCO_like"/>
    <property type="match status" value="1"/>
</dbReference>
<dbReference type="EMBL" id="CP017146">
    <property type="protein sequence ID" value="QHO71023.1"/>
    <property type="molecule type" value="Genomic_DNA"/>
</dbReference>
<evidence type="ECO:0000256" key="13">
    <source>
        <dbReference type="ARBA" id="ARBA00022764"/>
    </source>
</evidence>
<dbReference type="Pfam" id="PF07732">
    <property type="entry name" value="Cu-oxidase_3"/>
    <property type="match status" value="1"/>
</dbReference>
<feature type="binding site" description="type 1 copper site" evidence="20">
    <location>
        <position position="117"/>
    </location>
    <ligand>
        <name>Cu cation</name>
        <dbReference type="ChEBI" id="CHEBI:23378"/>
        <label>1</label>
    </ligand>
</feature>
<evidence type="ECO:0000256" key="8">
    <source>
        <dbReference type="ARBA" id="ARBA00011882"/>
    </source>
</evidence>
<gene>
    <name evidence="25" type="ORF">BHD05_06405</name>
</gene>
<feature type="domain" description="Plastocyanin-like" evidence="22">
    <location>
        <begin position="223"/>
        <end position="299"/>
    </location>
</feature>
<comment type="catalytic activity">
    <reaction evidence="19">
        <text>nitric oxide + Fe(III)-[cytochrome c] + H2O = Fe(II)-[cytochrome c] + nitrite + 2 H(+)</text>
        <dbReference type="Rhea" id="RHEA:15233"/>
        <dbReference type="Rhea" id="RHEA-COMP:10350"/>
        <dbReference type="Rhea" id="RHEA-COMP:14399"/>
        <dbReference type="ChEBI" id="CHEBI:15377"/>
        <dbReference type="ChEBI" id="CHEBI:15378"/>
        <dbReference type="ChEBI" id="CHEBI:16301"/>
        <dbReference type="ChEBI" id="CHEBI:16480"/>
        <dbReference type="ChEBI" id="CHEBI:29033"/>
        <dbReference type="ChEBI" id="CHEBI:29034"/>
        <dbReference type="EC" id="1.7.2.1"/>
    </reaction>
</comment>
<evidence type="ECO:0000256" key="9">
    <source>
        <dbReference type="ARBA" id="ARBA00017290"/>
    </source>
</evidence>
<reference evidence="25 26" key="1">
    <citation type="submission" date="2016-09" db="EMBL/GenBank/DDBJ databases">
        <title>Complete genome sequence of microbes from the polar regions.</title>
        <authorList>
            <person name="Liao L."/>
            <person name="Chen B."/>
        </authorList>
    </citation>
    <scope>NUCLEOTIDE SEQUENCE [LARGE SCALE GENOMIC DNA]</scope>
    <source>
        <strain evidence="25 26">ZS314</strain>
    </source>
</reference>
<comment type="similarity">
    <text evidence="6">Belongs to the multicopper oxidase family.</text>
</comment>
<name>A0A7L5AK96_9MICO</name>